<dbReference type="AlphaFoldDB" id="V6M395"/>
<dbReference type="EMBL" id="AUWU02000006">
    <property type="protein sequence ID" value="KAH0572180.1"/>
    <property type="molecule type" value="Genomic_DNA"/>
</dbReference>
<name>V6M395_9EUKA</name>
<organism evidence="1">
    <name type="scientific">Spironucleus salmonicida</name>
    <dbReference type="NCBI Taxonomy" id="348837"/>
    <lineage>
        <taxon>Eukaryota</taxon>
        <taxon>Metamonada</taxon>
        <taxon>Diplomonadida</taxon>
        <taxon>Hexamitidae</taxon>
        <taxon>Hexamitinae</taxon>
        <taxon>Spironucleus</taxon>
    </lineage>
</organism>
<dbReference type="Proteomes" id="UP000018208">
    <property type="component" value="Unassembled WGS sequence"/>
</dbReference>
<accession>V6M395</accession>
<evidence type="ECO:0000313" key="2">
    <source>
        <dbReference type="EMBL" id="KAH0572180.1"/>
    </source>
</evidence>
<evidence type="ECO:0000313" key="3">
    <source>
        <dbReference type="Proteomes" id="UP000018208"/>
    </source>
</evidence>
<dbReference type="EMBL" id="KI546035">
    <property type="protein sequence ID" value="EST47744.1"/>
    <property type="molecule type" value="Genomic_DNA"/>
</dbReference>
<reference evidence="2" key="2">
    <citation type="submission" date="2020-12" db="EMBL/GenBank/DDBJ databases">
        <title>New Spironucleus salmonicida genome in near-complete chromosomes.</title>
        <authorList>
            <person name="Xu F."/>
            <person name="Kurt Z."/>
            <person name="Jimenez-Gonzalez A."/>
            <person name="Astvaldsson A."/>
            <person name="Andersson J.O."/>
            <person name="Svard S.G."/>
        </authorList>
    </citation>
    <scope>NUCLEOTIDE SEQUENCE</scope>
    <source>
        <strain evidence="2">ATCC 50377</strain>
    </source>
</reference>
<reference evidence="1 2" key="1">
    <citation type="journal article" date="2014" name="PLoS Genet.">
        <title>The Genome of Spironucleus salmonicida Highlights a Fish Pathogen Adapted to Fluctuating Environments.</title>
        <authorList>
            <person name="Xu F."/>
            <person name="Jerlstrom-Hultqvist J."/>
            <person name="Einarsson E."/>
            <person name="Astvaldsson A."/>
            <person name="Svard S.G."/>
            <person name="Andersson J.O."/>
        </authorList>
    </citation>
    <scope>NUCLEOTIDE SEQUENCE</scope>
    <source>
        <strain evidence="2">ATCC 50377</strain>
    </source>
</reference>
<gene>
    <name evidence="1" type="ORF">SS50377_12143</name>
    <name evidence="2" type="ORF">SS50377_26389</name>
</gene>
<evidence type="ECO:0000313" key="1">
    <source>
        <dbReference type="EMBL" id="EST47744.1"/>
    </source>
</evidence>
<proteinExistence type="predicted"/>
<protein>
    <submittedName>
        <fullName evidence="1">Uncharacterized protein</fullName>
    </submittedName>
</protein>
<dbReference type="VEuPathDB" id="GiardiaDB:SS50377_26389"/>
<sequence length="119" mass="13533">MGNSTSQLEPEQKLQIVQNSKPDLQFEEESDKIYPLVYQSQQLAQEIKSSTLDQSISYAKNTSIYESLIQKPAQLNNPFAYDFVSVFDQQSAIGSNSRLEQQGNQLNINFSNQTIDESY</sequence>
<keyword evidence="3" id="KW-1185">Reference proteome</keyword>